<evidence type="ECO:0000256" key="1">
    <source>
        <dbReference type="ARBA" id="ARBA00004123"/>
    </source>
</evidence>
<dbReference type="SUPFAM" id="SSF54928">
    <property type="entry name" value="RNA-binding domain, RBD"/>
    <property type="match status" value="2"/>
</dbReference>
<dbReference type="Pfam" id="PF00076">
    <property type="entry name" value="RRM_1"/>
    <property type="match status" value="1"/>
</dbReference>
<evidence type="ECO:0000259" key="5">
    <source>
        <dbReference type="PROSITE" id="PS50102"/>
    </source>
</evidence>
<dbReference type="PANTHER" id="PTHR48033:SF10">
    <property type="entry name" value="RNA-BINDING PROTEIN SQUID"/>
    <property type="match status" value="1"/>
</dbReference>
<evidence type="ECO:0000256" key="4">
    <source>
        <dbReference type="SAM" id="MobiDB-lite"/>
    </source>
</evidence>
<dbReference type="AlphaFoldDB" id="X5F5L3"/>
<name>X5F5L3_CERLA</name>
<protein>
    <submittedName>
        <fullName evidence="6">Heterogeneous nuclear ribonucleoprotein A1-like protein</fullName>
    </submittedName>
</protein>
<proteinExistence type="evidence at transcript level"/>
<dbReference type="Gene3D" id="3.30.70.330">
    <property type="match status" value="2"/>
</dbReference>
<dbReference type="GO" id="GO:0003723">
    <property type="term" value="F:RNA binding"/>
    <property type="evidence" value="ECO:0007669"/>
    <property type="project" value="UniProtKB-UniRule"/>
</dbReference>
<reference evidence="6" key="1">
    <citation type="submission" date="2014-01" db="EMBL/GenBank/DDBJ databases">
        <authorList>
            <person name="Youngblom J."/>
            <person name="Brown A."/>
            <person name="Lopez M."/>
        </authorList>
    </citation>
    <scope>NUCLEOTIDE SEQUENCE</scope>
</reference>
<keyword evidence="2" id="KW-0539">Nucleus</keyword>
<keyword evidence="3" id="KW-0694">RNA-binding</keyword>
<organism evidence="6">
    <name type="scientific">Cerebratulus lacteus</name>
    <name type="common">Milky ribbon worm</name>
    <name type="synonym">Micrura lactea</name>
    <dbReference type="NCBI Taxonomy" id="6221"/>
    <lineage>
        <taxon>Eukaryota</taxon>
        <taxon>Metazoa</taxon>
        <taxon>Spiralia</taxon>
        <taxon>Lophotrochozoa</taxon>
        <taxon>Nemertea</taxon>
        <taxon>Pilidiophora</taxon>
        <taxon>Heteronemertea</taxon>
        <taxon>Lineidae</taxon>
        <taxon>Cerebratulus</taxon>
    </lineage>
</organism>
<dbReference type="EMBL" id="KJ394422">
    <property type="protein sequence ID" value="AHW80372.1"/>
    <property type="molecule type" value="mRNA"/>
</dbReference>
<dbReference type="PANTHER" id="PTHR48033">
    <property type="entry name" value="RNA-BINDING (RRM/RBD/RNP MOTIFS) FAMILY PROTEIN"/>
    <property type="match status" value="1"/>
</dbReference>
<dbReference type="GO" id="GO:0005654">
    <property type="term" value="C:nucleoplasm"/>
    <property type="evidence" value="ECO:0007669"/>
    <property type="project" value="TreeGrafter"/>
</dbReference>
<accession>X5F5L3</accession>
<evidence type="ECO:0000313" key="6">
    <source>
        <dbReference type="EMBL" id="AHW80372.1"/>
    </source>
</evidence>
<dbReference type="GO" id="GO:0010468">
    <property type="term" value="P:regulation of gene expression"/>
    <property type="evidence" value="ECO:0007669"/>
    <property type="project" value="TreeGrafter"/>
</dbReference>
<feature type="region of interest" description="Disordered" evidence="4">
    <location>
        <begin position="212"/>
        <end position="240"/>
    </location>
</feature>
<evidence type="ECO:0000256" key="2">
    <source>
        <dbReference type="ARBA" id="ARBA00023242"/>
    </source>
</evidence>
<dbReference type="InterPro" id="IPR035979">
    <property type="entry name" value="RBD_domain_sf"/>
</dbReference>
<comment type="subcellular location">
    <subcellularLocation>
        <location evidence="1">Nucleus</location>
    </subcellularLocation>
</comment>
<keyword evidence="6" id="KW-0687">Ribonucleoprotein</keyword>
<dbReference type="SMART" id="SM00360">
    <property type="entry name" value="RRM"/>
    <property type="match status" value="2"/>
</dbReference>
<dbReference type="GO" id="GO:0000785">
    <property type="term" value="C:chromatin"/>
    <property type="evidence" value="ECO:0007669"/>
    <property type="project" value="TreeGrafter"/>
</dbReference>
<feature type="domain" description="RRM" evidence="5">
    <location>
        <begin position="13"/>
        <end position="94"/>
    </location>
</feature>
<dbReference type="InterPro" id="IPR000504">
    <property type="entry name" value="RRM_dom"/>
</dbReference>
<dbReference type="PROSITE" id="PS50102">
    <property type="entry name" value="RRM"/>
    <property type="match status" value="1"/>
</dbReference>
<evidence type="ECO:0000256" key="3">
    <source>
        <dbReference type="PROSITE-ProRule" id="PRU00176"/>
    </source>
</evidence>
<sequence>MSIDEHNKIESLRKVFIGGLPTVTKDSDLEEYFTQFGEVCESAVVTDDAKKSRGFGFVTFSHLDGIHKCLDHTKDGKTKHKINNEEIDVRRSIPKELLQEMKDAQAGGDVKIYMKFSQAVAKDIDENAIMDYFEKLPLHQGRRPKSVEFILNKDTKEKTGSAFVKFDDVDDVIKAATVKDFDWNGSKATCCIARPKRSRQFGGGGRMGGGNYGNFGPGGPGRGGRGGGRGRGRGMGGGGGYGRGGNRSYGGWDNNGYGYDDGYYGGGYGGGYGGYGGGYDDYGYSNGGGYGGGRYGSGGGRYAPY</sequence>
<dbReference type="GO" id="GO:1990904">
    <property type="term" value="C:ribonucleoprotein complex"/>
    <property type="evidence" value="ECO:0007669"/>
    <property type="project" value="UniProtKB-KW"/>
</dbReference>
<dbReference type="InterPro" id="IPR012677">
    <property type="entry name" value="Nucleotide-bd_a/b_plait_sf"/>
</dbReference>